<feature type="compositionally biased region" description="Basic and acidic residues" evidence="1">
    <location>
        <begin position="1"/>
        <end position="10"/>
    </location>
</feature>
<feature type="compositionally biased region" description="Polar residues" evidence="1">
    <location>
        <begin position="11"/>
        <end position="22"/>
    </location>
</feature>
<dbReference type="InParanoid" id="D2VST4"/>
<evidence type="ECO:0000313" key="2">
    <source>
        <dbReference type="EMBL" id="EFC40250.1"/>
    </source>
</evidence>
<protein>
    <submittedName>
        <fullName evidence="2">Predicted protein</fullName>
    </submittedName>
</protein>
<dbReference type="KEGG" id="ngr:NAEGRDRAFT_72053"/>
<dbReference type="Proteomes" id="UP000006671">
    <property type="component" value="Unassembled WGS sequence"/>
</dbReference>
<dbReference type="AlphaFoldDB" id="D2VST4"/>
<dbReference type="EMBL" id="GG738894">
    <property type="protein sequence ID" value="EFC40250.1"/>
    <property type="molecule type" value="Genomic_DNA"/>
</dbReference>
<reference evidence="2 3" key="1">
    <citation type="journal article" date="2010" name="Cell">
        <title>The genome of Naegleria gruberi illuminates early eukaryotic versatility.</title>
        <authorList>
            <person name="Fritz-Laylin L.K."/>
            <person name="Prochnik S.E."/>
            <person name="Ginger M.L."/>
            <person name="Dacks J.B."/>
            <person name="Carpenter M.L."/>
            <person name="Field M.C."/>
            <person name="Kuo A."/>
            <person name="Paredez A."/>
            <person name="Chapman J."/>
            <person name="Pham J."/>
            <person name="Shu S."/>
            <person name="Neupane R."/>
            <person name="Cipriano M."/>
            <person name="Mancuso J."/>
            <person name="Tu H."/>
            <person name="Salamov A."/>
            <person name="Lindquist E."/>
            <person name="Shapiro H."/>
            <person name="Lucas S."/>
            <person name="Grigoriev I.V."/>
            <person name="Cande W.Z."/>
            <person name="Fulton C."/>
            <person name="Rokhsar D.S."/>
            <person name="Dawson S.C."/>
        </authorList>
    </citation>
    <scope>NUCLEOTIDE SEQUENCE [LARGE SCALE GENOMIC DNA]</scope>
    <source>
        <strain evidence="2 3">NEG-M</strain>
    </source>
</reference>
<keyword evidence="3" id="KW-1185">Reference proteome</keyword>
<dbReference type="Gene3D" id="1.25.40.10">
    <property type="entry name" value="Tetratricopeptide repeat domain"/>
    <property type="match status" value="1"/>
</dbReference>
<evidence type="ECO:0000313" key="3">
    <source>
        <dbReference type="Proteomes" id="UP000006671"/>
    </source>
</evidence>
<dbReference type="InterPro" id="IPR011990">
    <property type="entry name" value="TPR-like_helical_dom_sf"/>
</dbReference>
<dbReference type="VEuPathDB" id="AmoebaDB:NAEGRDRAFT_72053"/>
<feature type="region of interest" description="Disordered" evidence="1">
    <location>
        <begin position="1"/>
        <end position="26"/>
    </location>
</feature>
<organism evidence="3">
    <name type="scientific">Naegleria gruberi</name>
    <name type="common">Amoeba</name>
    <dbReference type="NCBI Taxonomy" id="5762"/>
    <lineage>
        <taxon>Eukaryota</taxon>
        <taxon>Discoba</taxon>
        <taxon>Heterolobosea</taxon>
        <taxon>Tetramitia</taxon>
        <taxon>Eutetramitia</taxon>
        <taxon>Vahlkampfiidae</taxon>
        <taxon>Naegleria</taxon>
    </lineage>
</organism>
<sequence>MEQLRKKDSQVKQLPSASLQQTEQDDVDTIPGIHSKLKEFSVSCFLACREKLDHHDAVDDNNNYRYKLSIQPRSNVIVRELLRESPDELQEILGDDVCTITYDNHQQEQYLGRSNNNNTLEKDIEDLIQSINDCEEKEYLQPTQTMIERNSEFKYQTVYAIIKNPEYLYYIQLFDNSINTRNDKEAISNIDRAIRLMPTYCYAYFRKCVFFWSKNDRISIARTIRFAFHHCSNTTMNEFWFHALKGLELYSNYDSQSAIHHFKQCLKCYRVCRESIFVPLVWCGNLYLERGEERVQKSISFYSCGLNHKYEGLFFDSEMAILYNNLGRVQSFNDPSGALKTLTSGANLFPNYVLIHRNRGDVYTHLLRHESALKDFEKCIQLIACTSAKVEIMCECAEIYYVIENWKRALQIYEQTKEINRDASAYFLLSPVRHELFSQYHPYAKEPGIATEVLLAIEYSPTHRDSLVVKLSFLRMETKKLIKFLQHKYFGRIS</sequence>
<dbReference type="SMART" id="SM00028">
    <property type="entry name" value="TPR"/>
    <property type="match status" value="3"/>
</dbReference>
<accession>D2VST4</accession>
<gene>
    <name evidence="2" type="ORF">NAEGRDRAFT_72053</name>
</gene>
<dbReference type="RefSeq" id="XP_002672994.1">
    <property type="nucleotide sequence ID" value="XM_002672948.1"/>
</dbReference>
<evidence type="ECO:0000256" key="1">
    <source>
        <dbReference type="SAM" id="MobiDB-lite"/>
    </source>
</evidence>
<dbReference type="InterPro" id="IPR019734">
    <property type="entry name" value="TPR_rpt"/>
</dbReference>
<name>D2VST4_NAEGR</name>
<dbReference type="GeneID" id="8855835"/>
<dbReference type="SUPFAM" id="SSF48452">
    <property type="entry name" value="TPR-like"/>
    <property type="match status" value="1"/>
</dbReference>
<proteinExistence type="predicted"/>